<evidence type="ECO:0000313" key="1">
    <source>
        <dbReference type="EMBL" id="GAH77369.1"/>
    </source>
</evidence>
<gene>
    <name evidence="1" type="ORF">S03H2_64230</name>
</gene>
<organism evidence="1">
    <name type="scientific">marine sediment metagenome</name>
    <dbReference type="NCBI Taxonomy" id="412755"/>
    <lineage>
        <taxon>unclassified sequences</taxon>
        <taxon>metagenomes</taxon>
        <taxon>ecological metagenomes</taxon>
    </lineage>
</organism>
<dbReference type="AlphaFoldDB" id="X1JGB4"/>
<accession>X1JGB4</accession>
<name>X1JGB4_9ZZZZ</name>
<feature type="non-terminal residue" evidence="1">
    <location>
        <position position="38"/>
    </location>
</feature>
<reference evidence="1" key="1">
    <citation type="journal article" date="2014" name="Front. Microbiol.">
        <title>High frequency of phylogenetically diverse reductive dehalogenase-homologous genes in deep subseafloor sedimentary metagenomes.</title>
        <authorList>
            <person name="Kawai M."/>
            <person name="Futagami T."/>
            <person name="Toyoda A."/>
            <person name="Takaki Y."/>
            <person name="Nishi S."/>
            <person name="Hori S."/>
            <person name="Arai W."/>
            <person name="Tsubouchi T."/>
            <person name="Morono Y."/>
            <person name="Uchiyama I."/>
            <person name="Ito T."/>
            <person name="Fujiyama A."/>
            <person name="Inagaki F."/>
            <person name="Takami H."/>
        </authorList>
    </citation>
    <scope>NUCLEOTIDE SEQUENCE</scope>
    <source>
        <strain evidence="1">Expedition CK06-06</strain>
    </source>
</reference>
<protein>
    <submittedName>
        <fullName evidence="1">Uncharacterized protein</fullName>
    </submittedName>
</protein>
<dbReference type="EMBL" id="BARU01041699">
    <property type="protein sequence ID" value="GAH77369.1"/>
    <property type="molecule type" value="Genomic_DNA"/>
</dbReference>
<sequence>MEELGKAGTTHGGSLYNDPGLLQLRYINAGVYEGGGGC</sequence>
<proteinExistence type="predicted"/>
<comment type="caution">
    <text evidence="1">The sequence shown here is derived from an EMBL/GenBank/DDBJ whole genome shotgun (WGS) entry which is preliminary data.</text>
</comment>